<keyword evidence="4" id="KW-1185">Reference proteome</keyword>
<dbReference type="Gene3D" id="2.60.120.470">
    <property type="entry name" value="PITH domain"/>
    <property type="match status" value="1"/>
</dbReference>
<comment type="similarity">
    <text evidence="1">Belongs to the PITHD1 family.</text>
</comment>
<protein>
    <recommendedName>
        <fullName evidence="2">PITH domain-containing protein</fullName>
    </recommendedName>
</protein>
<dbReference type="GO" id="GO:0005737">
    <property type="term" value="C:cytoplasm"/>
    <property type="evidence" value="ECO:0007669"/>
    <property type="project" value="UniProtKB-ARBA"/>
</dbReference>
<evidence type="ECO:0000259" key="2">
    <source>
        <dbReference type="PROSITE" id="PS51532"/>
    </source>
</evidence>
<dbReference type="EMBL" id="JAHRHJ020000009">
    <property type="protein sequence ID" value="KAH9303196.1"/>
    <property type="molecule type" value="Genomic_DNA"/>
</dbReference>
<organism evidence="3 4">
    <name type="scientific">Taxus chinensis</name>
    <name type="common">Chinese yew</name>
    <name type="synonym">Taxus wallichiana var. chinensis</name>
    <dbReference type="NCBI Taxonomy" id="29808"/>
    <lineage>
        <taxon>Eukaryota</taxon>
        <taxon>Viridiplantae</taxon>
        <taxon>Streptophyta</taxon>
        <taxon>Embryophyta</taxon>
        <taxon>Tracheophyta</taxon>
        <taxon>Spermatophyta</taxon>
        <taxon>Pinopsida</taxon>
        <taxon>Pinidae</taxon>
        <taxon>Conifers II</taxon>
        <taxon>Cupressales</taxon>
        <taxon>Taxaceae</taxon>
        <taxon>Taxus</taxon>
    </lineage>
</organism>
<dbReference type="Proteomes" id="UP000824469">
    <property type="component" value="Unassembled WGS sequence"/>
</dbReference>
<reference evidence="3 4" key="1">
    <citation type="journal article" date="2021" name="Nat. Plants">
        <title>The Taxus genome provides insights into paclitaxel biosynthesis.</title>
        <authorList>
            <person name="Xiong X."/>
            <person name="Gou J."/>
            <person name="Liao Q."/>
            <person name="Li Y."/>
            <person name="Zhou Q."/>
            <person name="Bi G."/>
            <person name="Li C."/>
            <person name="Du R."/>
            <person name="Wang X."/>
            <person name="Sun T."/>
            <person name="Guo L."/>
            <person name="Liang H."/>
            <person name="Lu P."/>
            <person name="Wu Y."/>
            <person name="Zhang Z."/>
            <person name="Ro D.K."/>
            <person name="Shang Y."/>
            <person name="Huang S."/>
            <person name="Yan J."/>
        </authorList>
    </citation>
    <scope>NUCLEOTIDE SEQUENCE [LARGE SCALE GENOMIC DNA]</scope>
    <source>
        <strain evidence="3">Ta-2019</strain>
    </source>
</reference>
<feature type="non-terminal residue" evidence="3">
    <location>
        <position position="1"/>
    </location>
</feature>
<proteinExistence type="inferred from homology"/>
<name>A0AA38CNS4_TAXCH</name>
<dbReference type="PROSITE" id="PS51532">
    <property type="entry name" value="PITH"/>
    <property type="match status" value="1"/>
</dbReference>
<dbReference type="PANTHER" id="PTHR12175">
    <property type="entry name" value="AD039 HT014 THIOREDOXIN FAMILY TRP26"/>
    <property type="match status" value="1"/>
</dbReference>
<dbReference type="InterPro" id="IPR045099">
    <property type="entry name" value="PITH1-like"/>
</dbReference>
<comment type="caution">
    <text evidence="3">The sequence shown here is derived from an EMBL/GenBank/DDBJ whole genome shotgun (WGS) entry which is preliminary data.</text>
</comment>
<evidence type="ECO:0000313" key="4">
    <source>
        <dbReference type="Proteomes" id="UP000824469"/>
    </source>
</evidence>
<sequence length="70" mass="7480">VSALNESVMGSAKSVFKSWELRLDTSAEYLESNEGDPELLVFIPFTSDVKIKSISVVGGTGGTSPSRMRA</sequence>
<dbReference type="InterPro" id="IPR037047">
    <property type="entry name" value="PITH_dom_sf"/>
</dbReference>
<dbReference type="Pfam" id="PF06201">
    <property type="entry name" value="PITH"/>
    <property type="match status" value="1"/>
</dbReference>
<dbReference type="InterPro" id="IPR010400">
    <property type="entry name" value="PITH_dom"/>
</dbReference>
<accession>A0AA38CNS4</accession>
<dbReference type="AlphaFoldDB" id="A0AA38CNS4"/>
<evidence type="ECO:0000313" key="3">
    <source>
        <dbReference type="EMBL" id="KAH9303196.1"/>
    </source>
</evidence>
<feature type="domain" description="PITH" evidence="2">
    <location>
        <begin position="1"/>
        <end position="70"/>
    </location>
</feature>
<feature type="non-terminal residue" evidence="3">
    <location>
        <position position="70"/>
    </location>
</feature>
<gene>
    <name evidence="3" type="ORF">KI387_014779</name>
</gene>
<dbReference type="PANTHER" id="PTHR12175:SF1">
    <property type="entry name" value="PITH DOMAIN-CONTAINING PROTEIN 1"/>
    <property type="match status" value="1"/>
</dbReference>
<evidence type="ECO:0000256" key="1">
    <source>
        <dbReference type="ARBA" id="ARBA00025788"/>
    </source>
</evidence>
<dbReference type="InterPro" id="IPR008979">
    <property type="entry name" value="Galactose-bd-like_sf"/>
</dbReference>
<dbReference type="SUPFAM" id="SSF49785">
    <property type="entry name" value="Galactose-binding domain-like"/>
    <property type="match status" value="1"/>
</dbReference>